<comment type="cofactor">
    <cofactor evidence="8">
        <name>FMN</name>
        <dbReference type="ChEBI" id="CHEBI:58210"/>
    </cofactor>
    <text evidence="8">Binds 1 or 2 FMN covalently per subunit.</text>
</comment>
<accession>A0ABN1IQ15</accession>
<evidence type="ECO:0000256" key="4">
    <source>
        <dbReference type="ARBA" id="ARBA00022630"/>
    </source>
</evidence>
<dbReference type="Gene3D" id="3.90.700.10">
    <property type="entry name" value="Succinate dehydrogenase/fumarate reductase flavoprotein, catalytic domain"/>
    <property type="match status" value="1"/>
</dbReference>
<dbReference type="Proteomes" id="UP001500339">
    <property type="component" value="Unassembled WGS sequence"/>
</dbReference>
<evidence type="ECO:0000259" key="9">
    <source>
        <dbReference type="SMART" id="SM00900"/>
    </source>
</evidence>
<feature type="chain" id="PRO_5044988490" description="Urocanate reductase" evidence="8">
    <location>
        <begin position="22"/>
        <end position="584"/>
    </location>
</feature>
<evidence type="ECO:0000256" key="5">
    <source>
        <dbReference type="ARBA" id="ARBA00022827"/>
    </source>
</evidence>
<comment type="caution">
    <text evidence="10">The sequence shown here is derived from an EMBL/GenBank/DDBJ whole genome shotgun (WGS) entry which is preliminary data.</text>
</comment>
<keyword evidence="4 8" id="KW-0285">Flavoprotein</keyword>
<dbReference type="SUPFAM" id="SSF56425">
    <property type="entry name" value="Succinate dehydrogenase/fumarate reductase flavoprotein, catalytic domain"/>
    <property type="match status" value="1"/>
</dbReference>
<comment type="cofactor">
    <cofactor evidence="8">
        <name>FAD</name>
        <dbReference type="ChEBI" id="CHEBI:57692"/>
    </cofactor>
    <text evidence="8">Binds 1 FAD per subunit.</text>
</comment>
<evidence type="ECO:0000313" key="10">
    <source>
        <dbReference type="EMBL" id="GAA0719054.1"/>
    </source>
</evidence>
<evidence type="ECO:0000313" key="11">
    <source>
        <dbReference type="Proteomes" id="UP001500339"/>
    </source>
</evidence>
<keyword evidence="5 8" id="KW-0274">FAD</keyword>
<dbReference type="InterPro" id="IPR007329">
    <property type="entry name" value="FMN-bd"/>
</dbReference>
<gene>
    <name evidence="10" type="ORF">GCM10008905_06620</name>
</gene>
<name>A0ABN1IQ15_9CLOT</name>
<dbReference type="SMART" id="SM00900">
    <property type="entry name" value="FMN_bind"/>
    <property type="match status" value="1"/>
</dbReference>
<dbReference type="PANTHER" id="PTHR43400">
    <property type="entry name" value="FUMARATE REDUCTASE"/>
    <property type="match status" value="1"/>
</dbReference>
<feature type="domain" description="FMN-binding" evidence="9">
    <location>
        <begin position="46"/>
        <end position="120"/>
    </location>
</feature>
<evidence type="ECO:0000256" key="2">
    <source>
        <dbReference type="ARBA" id="ARBA00013137"/>
    </source>
</evidence>
<dbReference type="Pfam" id="PF04205">
    <property type="entry name" value="FMN_bind"/>
    <property type="match status" value="1"/>
</dbReference>
<organism evidence="10 11">
    <name type="scientific">Clostridium malenominatum</name>
    <dbReference type="NCBI Taxonomy" id="1539"/>
    <lineage>
        <taxon>Bacteria</taxon>
        <taxon>Bacillati</taxon>
        <taxon>Bacillota</taxon>
        <taxon>Clostridia</taxon>
        <taxon>Eubacteriales</taxon>
        <taxon>Clostridiaceae</taxon>
        <taxon>Clostridium</taxon>
    </lineage>
</organism>
<reference evidence="10 11" key="1">
    <citation type="journal article" date="2019" name="Int. J. Syst. Evol. Microbiol.">
        <title>The Global Catalogue of Microorganisms (GCM) 10K type strain sequencing project: providing services to taxonomists for standard genome sequencing and annotation.</title>
        <authorList>
            <consortium name="The Broad Institute Genomics Platform"/>
            <consortium name="The Broad Institute Genome Sequencing Center for Infectious Disease"/>
            <person name="Wu L."/>
            <person name="Ma J."/>
        </authorList>
    </citation>
    <scope>NUCLEOTIDE SEQUENCE [LARGE SCALE GENOMIC DNA]</scope>
    <source>
        <strain evidence="10 11">JCM 1405</strain>
    </source>
</reference>
<dbReference type="PANTHER" id="PTHR43400:SF7">
    <property type="entry name" value="FAD-DEPENDENT OXIDOREDUCTASE 2 FAD BINDING DOMAIN-CONTAINING PROTEIN"/>
    <property type="match status" value="1"/>
</dbReference>
<evidence type="ECO:0000256" key="6">
    <source>
        <dbReference type="ARBA" id="ARBA00023002"/>
    </source>
</evidence>
<sequence>MKKFRKLGMVMALIFMFSLTGCSGSKNTSGDKAKFKAGKYTAEAKGHNGNIKLEVEVDSEKIKDIKILEHKETKGLSDPALNDIPKYIIEKQNLAVDTISGATVTSEGVIEAITLALKSAGGNIEELKKASGSADSTKRELVKKEADVIVIGAGGAGMSAAVAAAEEGAKVIVIEKMPMIGGNTIRSGGAYNAVDVETQKKQGIEDSIEKHFKQTYEGGDKKGDEKLVKILVEESLNGKKWLQSYGMKFNEKIGSVVGSLWTRTHQASDPAGTGYMNTLKEAGDKLGVELLLNTKATELIIEDGRVVGVKGEDKDKNPLEFRGKKGIVIATGGFAANVEMRTKYVPSLTADKPTTNHPGATGDGIIMGEKAGADLVGMEYIQLLPMAIELTGPTINVENSIFINKEGKRFINEDNRRDKLCEAIMKQKDGQYYMINDSQIVKEKNELGDKVDELIERGIVIKADSIKELAEKIKVDEKILQGTIDEFNKAVDNKKDSFNRALWKNKINKAPYYATLRHPAVHHTMGGLKINEKTQVLNKSGEVIQGLYAAGEVTGGIHGGNRLGGNALPDTIVYGKIAGKNVVK</sequence>
<dbReference type="EMBL" id="BAAACF010000001">
    <property type="protein sequence ID" value="GAA0719054.1"/>
    <property type="molecule type" value="Genomic_DNA"/>
</dbReference>
<dbReference type="InterPro" id="IPR050315">
    <property type="entry name" value="FAD-oxidoreductase_2"/>
</dbReference>
<evidence type="ECO:0000256" key="3">
    <source>
        <dbReference type="ARBA" id="ARBA00015872"/>
    </source>
</evidence>
<proteinExistence type="inferred from homology"/>
<keyword evidence="8" id="KW-0732">Signal</keyword>
<keyword evidence="6 8" id="KW-0560">Oxidoreductase</keyword>
<comment type="catalytic activity">
    <reaction evidence="7 8">
        <text>dihydrourocanate + A = urocanate + AH2</text>
        <dbReference type="Rhea" id="RHEA:36059"/>
        <dbReference type="ChEBI" id="CHEBI:13193"/>
        <dbReference type="ChEBI" id="CHEBI:17499"/>
        <dbReference type="ChEBI" id="CHEBI:27247"/>
        <dbReference type="ChEBI" id="CHEBI:72991"/>
        <dbReference type="EC" id="1.3.99.33"/>
    </reaction>
</comment>
<protein>
    <recommendedName>
        <fullName evidence="3 8">Urocanate reductase</fullName>
        <ecNumber evidence="2 8">1.3.99.33</ecNumber>
    </recommendedName>
</protein>
<dbReference type="NCBIfam" id="TIGR01813">
    <property type="entry name" value="flavo_cyto_c"/>
    <property type="match status" value="1"/>
</dbReference>
<dbReference type="Pfam" id="PF00890">
    <property type="entry name" value="FAD_binding_2"/>
    <property type="match status" value="1"/>
</dbReference>
<feature type="signal peptide" evidence="8">
    <location>
        <begin position="1"/>
        <end position="21"/>
    </location>
</feature>
<dbReference type="InterPro" id="IPR003953">
    <property type="entry name" value="FAD-dep_OxRdtase_2_FAD-bd"/>
</dbReference>
<dbReference type="PRINTS" id="PR00368">
    <property type="entry name" value="FADPNR"/>
</dbReference>
<dbReference type="SUPFAM" id="SSF51905">
    <property type="entry name" value="FAD/NAD(P)-binding domain"/>
    <property type="match status" value="1"/>
</dbReference>
<evidence type="ECO:0000256" key="1">
    <source>
        <dbReference type="ARBA" id="ARBA00008040"/>
    </source>
</evidence>
<dbReference type="EC" id="1.3.99.33" evidence="2 8"/>
<dbReference type="InterPro" id="IPR027477">
    <property type="entry name" value="Succ_DH/fumarate_Rdtase_cat_sf"/>
</dbReference>
<dbReference type="InterPro" id="IPR036188">
    <property type="entry name" value="FAD/NAD-bd_sf"/>
</dbReference>
<evidence type="ECO:0000256" key="8">
    <source>
        <dbReference type="RuleBase" id="RU366062"/>
    </source>
</evidence>
<evidence type="ECO:0000256" key="7">
    <source>
        <dbReference type="ARBA" id="ARBA00049922"/>
    </source>
</evidence>
<comment type="similarity">
    <text evidence="1 8">Belongs to the FAD-dependent oxidoreductase 2 family. FRD/SDH subfamily.</text>
</comment>
<dbReference type="Gene3D" id="3.50.50.60">
    <property type="entry name" value="FAD/NAD(P)-binding domain"/>
    <property type="match status" value="1"/>
</dbReference>
<dbReference type="InterPro" id="IPR010960">
    <property type="entry name" value="Flavocytochrome_c"/>
</dbReference>
<keyword evidence="11" id="KW-1185">Reference proteome</keyword>
<dbReference type="PROSITE" id="PS51257">
    <property type="entry name" value="PROKAR_LIPOPROTEIN"/>
    <property type="match status" value="1"/>
</dbReference>
<dbReference type="RefSeq" id="WP_343766603.1">
    <property type="nucleotide sequence ID" value="NZ_BAAACF010000001.1"/>
</dbReference>
<dbReference type="Gene3D" id="3.90.1010.20">
    <property type="match status" value="1"/>
</dbReference>